<comment type="catalytic activity">
    <reaction evidence="1">
        <text>a 1,2-diacyl-sn-glycero-3-phospho-(1'-sn-glycero-3'-phosphate) + H2O = a 1,2-diacyl-sn-glycero-3-phospho-(1'-sn-glycerol) + phosphate</text>
        <dbReference type="Rhea" id="RHEA:33751"/>
        <dbReference type="ChEBI" id="CHEBI:15377"/>
        <dbReference type="ChEBI" id="CHEBI:43474"/>
        <dbReference type="ChEBI" id="CHEBI:60110"/>
        <dbReference type="ChEBI" id="CHEBI:64716"/>
        <dbReference type="EC" id="3.1.3.27"/>
    </reaction>
</comment>
<dbReference type="GO" id="GO:0008962">
    <property type="term" value="F:phosphatidylglycerophosphatase activity"/>
    <property type="evidence" value="ECO:0007669"/>
    <property type="project" value="InterPro"/>
</dbReference>
<dbReference type="Pfam" id="PF04608">
    <property type="entry name" value="PgpA"/>
    <property type="match status" value="1"/>
</dbReference>
<accession>A0A975SK06</accession>
<dbReference type="EC" id="3.1.3.27" evidence="1"/>
<proteinExistence type="predicted"/>
<keyword evidence="5" id="KW-1185">Reference proteome</keyword>
<feature type="transmembrane region" description="Helical" evidence="2">
    <location>
        <begin position="68"/>
        <end position="85"/>
    </location>
</feature>
<feature type="transmembrane region" description="Helical" evidence="2">
    <location>
        <begin position="150"/>
        <end position="171"/>
    </location>
</feature>
<keyword evidence="1" id="KW-1003">Cell membrane</keyword>
<gene>
    <name evidence="4" type="ORF">Azoinq_07555</name>
</gene>
<sequence>MNKVRSCPCPRKVLIISTPPNLRFLFSHPAHFVACGLGSGLSGFAPGTAGTLFAWASYVLIRPNFSDMGFAVFLLACFVMGVVACDRTGRDLGVVDHGAIVWDEIVPFWGALFFCPPYLLWQLGAFCLFRLYDITKPQPARYFDRQVKNGFGVMMDDVVAAGYTVLTLALAKRLLG</sequence>
<evidence type="ECO:0000313" key="5">
    <source>
        <dbReference type="Proteomes" id="UP000683428"/>
    </source>
</evidence>
<dbReference type="AlphaFoldDB" id="A0A975SK06"/>
<dbReference type="PIRSF" id="PIRSF006162">
    <property type="entry name" value="PgpA"/>
    <property type="match status" value="1"/>
</dbReference>
<evidence type="ECO:0000256" key="2">
    <source>
        <dbReference type="SAM" id="Phobius"/>
    </source>
</evidence>
<dbReference type="KEGG" id="aiq:Azoinq_07555"/>
<organism evidence="4 5">
    <name type="scientific">Azospira inquinata</name>
    <dbReference type="NCBI Taxonomy" id="2785627"/>
    <lineage>
        <taxon>Bacteria</taxon>
        <taxon>Pseudomonadati</taxon>
        <taxon>Pseudomonadota</taxon>
        <taxon>Betaproteobacteria</taxon>
        <taxon>Rhodocyclales</taxon>
        <taxon>Rhodocyclaceae</taxon>
        <taxon>Azospira</taxon>
    </lineage>
</organism>
<protein>
    <recommendedName>
        <fullName evidence="1">Phosphatidylglycerophosphatase A</fullName>
        <ecNumber evidence="1">3.1.3.27</ecNumber>
    </recommendedName>
    <alternativeName>
        <fullName evidence="1">Phosphatidylglycerolphosphate phosphatase A</fullName>
    </alternativeName>
</protein>
<comment type="subcellular location">
    <subcellularLocation>
        <location evidence="1">Cell inner membrane</location>
        <topology evidence="1">Multi-pass membrane protein</topology>
    </subcellularLocation>
</comment>
<keyword evidence="1" id="KW-0378">Hydrolase</keyword>
<dbReference type="InterPro" id="IPR007686">
    <property type="entry name" value="YutG/PgpA"/>
</dbReference>
<evidence type="ECO:0000256" key="1">
    <source>
        <dbReference type="PIRNR" id="PIRNR006162"/>
    </source>
</evidence>
<dbReference type="GO" id="GO:0006629">
    <property type="term" value="P:lipid metabolic process"/>
    <property type="evidence" value="ECO:0007669"/>
    <property type="project" value="InterPro"/>
</dbReference>
<keyword evidence="1 2" id="KW-0812">Transmembrane</keyword>
<evidence type="ECO:0000259" key="3">
    <source>
        <dbReference type="Pfam" id="PF04608"/>
    </source>
</evidence>
<comment type="pathway">
    <text evidence="1">Phospholipid metabolism; phosphatidylglycerol biosynthesis; phosphatidylglycerol from CDP-diacylglycerol: step 2/2.</text>
</comment>
<keyword evidence="1" id="KW-0997">Cell inner membrane</keyword>
<feature type="transmembrane region" description="Helical" evidence="2">
    <location>
        <begin position="105"/>
        <end position="129"/>
    </location>
</feature>
<keyword evidence="1" id="KW-0595">Phospholipid degradation</keyword>
<keyword evidence="1 2" id="KW-0472">Membrane</keyword>
<feature type="domain" description="YutG/PgpA" evidence="3">
    <location>
        <begin position="33"/>
        <end position="171"/>
    </location>
</feature>
<dbReference type="PANTHER" id="PTHR36305:SF1">
    <property type="entry name" value="PHOSPHATIDYLGLYCEROPHOSPHATASE A"/>
    <property type="match status" value="1"/>
</dbReference>
<dbReference type="EMBL" id="CP064782">
    <property type="protein sequence ID" value="QWT47739.1"/>
    <property type="molecule type" value="Genomic_DNA"/>
</dbReference>
<dbReference type="PANTHER" id="PTHR36305">
    <property type="entry name" value="PHOSPHATIDYLGLYCEROPHOSPHATASE A"/>
    <property type="match status" value="1"/>
</dbReference>
<reference evidence="4" key="1">
    <citation type="submission" date="2020-11" db="EMBL/GenBank/DDBJ databases">
        <title>Azospira inquinata sp. nov.</title>
        <authorList>
            <person name="Moe W.M."/>
            <person name="Mikes M.C."/>
        </authorList>
    </citation>
    <scope>NUCLEOTIDE SEQUENCE</scope>
    <source>
        <strain evidence="4">Azo-3</strain>
    </source>
</reference>
<keyword evidence="2" id="KW-1133">Transmembrane helix</keyword>
<dbReference type="Proteomes" id="UP000683428">
    <property type="component" value="Chromosome"/>
</dbReference>
<comment type="cofactor">
    <cofactor evidence="1">
        <name>Mg(2+)</name>
        <dbReference type="ChEBI" id="CHEBI:18420"/>
    </cofactor>
</comment>
<comment type="function">
    <text evidence="1">Lipid phosphatase which dephosphorylates phosphatidylglycerophosphate (PGP) to phosphatidylglycerol (PG).</text>
</comment>
<dbReference type="InterPro" id="IPR026037">
    <property type="entry name" value="PgpA"/>
</dbReference>
<keyword evidence="1" id="KW-0442">Lipid degradation</keyword>
<keyword evidence="1" id="KW-0443">Lipid metabolism</keyword>
<evidence type="ECO:0000313" key="4">
    <source>
        <dbReference type="EMBL" id="QWT47739.1"/>
    </source>
</evidence>
<keyword evidence="1" id="KW-1208">Phospholipid metabolism</keyword>
<feature type="transmembrane region" description="Helical" evidence="2">
    <location>
        <begin position="30"/>
        <end position="56"/>
    </location>
</feature>
<keyword evidence="1" id="KW-0479">Metal-binding</keyword>
<keyword evidence="1" id="KW-0460">Magnesium</keyword>
<dbReference type="CDD" id="cd06971">
    <property type="entry name" value="PgpA"/>
    <property type="match status" value="1"/>
</dbReference>
<name>A0A975SK06_9RHOO</name>